<dbReference type="AlphaFoldDB" id="A0A7C0Y690"/>
<name>A0A7C0Y690_DESA2</name>
<comment type="caution">
    <text evidence="1">The sequence shown here is derived from an EMBL/GenBank/DDBJ whole genome shotgun (WGS) entry which is preliminary data.</text>
</comment>
<evidence type="ECO:0000313" key="1">
    <source>
        <dbReference type="EMBL" id="HDD44888.1"/>
    </source>
</evidence>
<dbReference type="Proteomes" id="UP000886289">
    <property type="component" value="Unassembled WGS sequence"/>
</dbReference>
<accession>A0A7C0Y690</accession>
<reference evidence="1" key="1">
    <citation type="journal article" date="2020" name="mSystems">
        <title>Genome- and Community-Level Interaction Insights into Carbon Utilization and Element Cycling Functions of Hydrothermarchaeota in Hydrothermal Sediment.</title>
        <authorList>
            <person name="Zhou Z."/>
            <person name="Liu Y."/>
            <person name="Xu W."/>
            <person name="Pan J."/>
            <person name="Luo Z.H."/>
            <person name="Li M."/>
        </authorList>
    </citation>
    <scope>NUCLEOTIDE SEQUENCE [LARGE SCALE GENOMIC DNA]</scope>
    <source>
        <strain evidence="1">HyVt-233</strain>
    </source>
</reference>
<dbReference type="InterPro" id="IPR027417">
    <property type="entry name" value="P-loop_NTPase"/>
</dbReference>
<organism evidence="1">
    <name type="scientific">Desulfofervidus auxilii</name>
    <dbReference type="NCBI Taxonomy" id="1621989"/>
    <lineage>
        <taxon>Bacteria</taxon>
        <taxon>Pseudomonadati</taxon>
        <taxon>Thermodesulfobacteriota</taxon>
        <taxon>Candidatus Desulfofervidia</taxon>
        <taxon>Candidatus Desulfofervidales</taxon>
        <taxon>Candidatus Desulfofervidaceae</taxon>
        <taxon>Candidatus Desulfofervidus</taxon>
    </lineage>
</organism>
<sequence>MSKFNIKHFLKKIEVSGGINVILISKILKVFSRPLWFIEKLIIKNNIEFLYPPLFIIGTPRSGSTLIYQVLINKYKFGYISNLHDSFHWAPCLLHFFFKNVLELNSPVPYKSKYGIISGWKSPSEGGRGFWRKWFMSNNKEIEYKAKMDYNKLVILRKELATLTKIVNAPLLIKNLHLTLCIEYISNIIPEAKFLYIKREPLPNALSLLIARKEFGGTYNFWFSVKPPNYQKLLKLSPEEQVVAQIYYITQFIEKRIEKIGRNKFLIIKYEEFCKDVYQYLENIKKFIEKDGYKIKERFEVPQKFEISKLEDKKVLVGDKIYKNLIFFINKYFYNNNKFYNN</sequence>
<dbReference type="Pfam" id="PF13469">
    <property type="entry name" value="Sulfotransfer_3"/>
    <property type="match status" value="1"/>
</dbReference>
<dbReference type="EMBL" id="DRBS01000315">
    <property type="protein sequence ID" value="HDD44888.1"/>
    <property type="molecule type" value="Genomic_DNA"/>
</dbReference>
<dbReference type="SUPFAM" id="SSF52540">
    <property type="entry name" value="P-loop containing nucleoside triphosphate hydrolases"/>
    <property type="match status" value="1"/>
</dbReference>
<gene>
    <name evidence="1" type="ORF">ENG63_08535</name>
</gene>
<protein>
    <submittedName>
        <fullName evidence="1">Sulfotransferase</fullName>
    </submittedName>
</protein>
<proteinExistence type="predicted"/>
<dbReference type="Gene3D" id="3.40.50.300">
    <property type="entry name" value="P-loop containing nucleotide triphosphate hydrolases"/>
    <property type="match status" value="1"/>
</dbReference>